<dbReference type="Proteomes" id="UP001590950">
    <property type="component" value="Unassembled WGS sequence"/>
</dbReference>
<evidence type="ECO:0008006" key="3">
    <source>
        <dbReference type="Google" id="ProtNLM"/>
    </source>
</evidence>
<evidence type="ECO:0000313" key="2">
    <source>
        <dbReference type="Proteomes" id="UP001590950"/>
    </source>
</evidence>
<sequence length="281" mass="33417">MAPSTRLPNRSTPPPDRYIVREADTVKRTRFFDAFDARSKDESILSICKDLQVTTPTARRWLRQRNLIGQTAYRRTRKISLRLGRPFSVSQNQLEMLISPSQNPVRNQTYEAQLDYHNIPLSKRGLQRTLTRRANGSRRYKQTYIGKLISQTNRQKRLEYGKTYQSFSGHILRPPGAWYEPQNIQQRGEKNGVKLHIAAWVNWHGKGELRFYNDENNHTVRPRRRTKPRESKYETDKDFAQRIREWKASLQHKREYKPKGNSMTQKYYYERLLPYDIDAIS</sequence>
<reference evidence="1 2" key="1">
    <citation type="submission" date="2024-09" db="EMBL/GenBank/DDBJ databases">
        <title>Rethinking Asexuality: The Enigmatic Case of Functional Sexual Genes in Lepraria (Stereocaulaceae).</title>
        <authorList>
            <person name="Doellman M."/>
            <person name="Sun Y."/>
            <person name="Barcenas-Pena A."/>
            <person name="Lumbsch H.T."/>
            <person name="Grewe F."/>
        </authorList>
    </citation>
    <scope>NUCLEOTIDE SEQUENCE [LARGE SCALE GENOMIC DNA]</scope>
    <source>
        <strain evidence="1 2">Mercado 3170</strain>
    </source>
</reference>
<keyword evidence="2" id="KW-1185">Reference proteome</keyword>
<gene>
    <name evidence="1" type="ORF">N7G274_009256</name>
</gene>
<comment type="caution">
    <text evidence="1">The sequence shown here is derived from an EMBL/GenBank/DDBJ whole genome shotgun (WGS) entry which is preliminary data.</text>
</comment>
<protein>
    <recommendedName>
        <fullName evidence="3">HNH homing endonuclease</fullName>
    </recommendedName>
</protein>
<accession>A0ABR3ZYG6</accession>
<dbReference type="EMBL" id="JBEFKJ010000035">
    <property type="protein sequence ID" value="KAL2038036.1"/>
    <property type="molecule type" value="Genomic_DNA"/>
</dbReference>
<evidence type="ECO:0000313" key="1">
    <source>
        <dbReference type="EMBL" id="KAL2038036.1"/>
    </source>
</evidence>
<name>A0ABR3ZYG6_9LECA</name>
<organism evidence="1 2">
    <name type="scientific">Stereocaulon virgatum</name>
    <dbReference type="NCBI Taxonomy" id="373712"/>
    <lineage>
        <taxon>Eukaryota</taxon>
        <taxon>Fungi</taxon>
        <taxon>Dikarya</taxon>
        <taxon>Ascomycota</taxon>
        <taxon>Pezizomycotina</taxon>
        <taxon>Lecanoromycetes</taxon>
        <taxon>OSLEUM clade</taxon>
        <taxon>Lecanoromycetidae</taxon>
        <taxon>Lecanorales</taxon>
        <taxon>Lecanorineae</taxon>
        <taxon>Stereocaulaceae</taxon>
        <taxon>Stereocaulon</taxon>
    </lineage>
</organism>
<proteinExistence type="predicted"/>